<evidence type="ECO:0008006" key="3">
    <source>
        <dbReference type="Google" id="ProtNLM"/>
    </source>
</evidence>
<sequence length="152" mass="17137">MFDFEIGGNEIKPESAEGIANIPHNRTLLAQKLTQEAPVNPETVYGLKTVEAVFDHFKPEVEIEMESLDGMPTKETMKFRSVADFRVKEMVAQSPFLRSLDAQYQEYTQISRRLQGHRILQTALSNPDTKASLIQTLQALVAELEANEKTEA</sequence>
<reference evidence="1 2" key="1">
    <citation type="journal article" date="2014" name="Curr. Microbiol.">
        <title>Spirosoma radiotolerans sp. nov., a gamma-radiation-resistant bacterium isolated from gamma ray-irradiated soil.</title>
        <authorList>
            <person name="Lee J.J."/>
            <person name="Srinivasan S."/>
            <person name="Lim S."/>
            <person name="Joe M."/>
            <person name="Im S."/>
            <person name="Bae S.I."/>
            <person name="Park K.R."/>
            <person name="Han J.H."/>
            <person name="Park S.H."/>
            <person name="Joo B.M."/>
            <person name="Park S.J."/>
            <person name="Kim M.K."/>
        </authorList>
    </citation>
    <scope>NUCLEOTIDE SEQUENCE [LARGE SCALE GENOMIC DNA]</scope>
    <source>
        <strain evidence="1 2">DG5A</strain>
    </source>
</reference>
<name>A0A0E3ZVD5_9BACT</name>
<gene>
    <name evidence="1" type="ORF">SD10_15385</name>
</gene>
<dbReference type="EMBL" id="CP010429">
    <property type="protein sequence ID" value="AKD56073.1"/>
    <property type="molecule type" value="Genomic_DNA"/>
</dbReference>
<evidence type="ECO:0000313" key="1">
    <source>
        <dbReference type="EMBL" id="AKD56073.1"/>
    </source>
</evidence>
<dbReference type="OrthoDB" id="761425at2"/>
<protein>
    <recommendedName>
        <fullName evidence="3">Type VI secretion protein</fullName>
    </recommendedName>
</protein>
<dbReference type="KEGG" id="srd:SD10_15385"/>
<proteinExistence type="predicted"/>
<accession>A0A0E3ZVD5</accession>
<dbReference type="RefSeq" id="WP_046574836.1">
    <property type="nucleotide sequence ID" value="NZ_CP010429.1"/>
</dbReference>
<dbReference type="AlphaFoldDB" id="A0A0E3ZVD5"/>
<dbReference type="PATRIC" id="fig|1379870.5.peg.3343"/>
<evidence type="ECO:0000313" key="2">
    <source>
        <dbReference type="Proteomes" id="UP000033054"/>
    </source>
</evidence>
<dbReference type="STRING" id="1379870.SD10_15385"/>
<keyword evidence="2" id="KW-1185">Reference proteome</keyword>
<dbReference type="Proteomes" id="UP000033054">
    <property type="component" value="Chromosome"/>
</dbReference>
<organism evidence="1 2">
    <name type="scientific">Spirosoma radiotolerans</name>
    <dbReference type="NCBI Taxonomy" id="1379870"/>
    <lineage>
        <taxon>Bacteria</taxon>
        <taxon>Pseudomonadati</taxon>
        <taxon>Bacteroidota</taxon>
        <taxon>Cytophagia</taxon>
        <taxon>Cytophagales</taxon>
        <taxon>Cytophagaceae</taxon>
        <taxon>Spirosoma</taxon>
    </lineage>
</organism>
<dbReference type="HOGENOM" id="CLU_109793_0_0_10"/>